<evidence type="ECO:0000256" key="10">
    <source>
        <dbReference type="ARBA" id="ARBA00023125"/>
    </source>
</evidence>
<comment type="domain">
    <text evidence="12">Contains an N-terminal zinc-binding domain, a central core domain that contains the primase activity, and a C-terminal DnaB-binding domain.</text>
</comment>
<dbReference type="Gene3D" id="3.40.1360.10">
    <property type="match status" value="1"/>
</dbReference>
<keyword evidence="11 12" id="KW-0804">Transcription</keyword>
<feature type="compositionally biased region" description="Polar residues" evidence="13">
    <location>
        <begin position="511"/>
        <end position="520"/>
    </location>
</feature>
<dbReference type="PANTHER" id="PTHR30313">
    <property type="entry name" value="DNA PRIMASE"/>
    <property type="match status" value="1"/>
</dbReference>
<feature type="domain" description="Toprim" evidence="15">
    <location>
        <begin position="289"/>
        <end position="360"/>
    </location>
</feature>
<dbReference type="NCBIfam" id="TIGR01391">
    <property type="entry name" value="dnaG"/>
    <property type="match status" value="1"/>
</dbReference>
<dbReference type="HAMAP" id="MF_00974">
    <property type="entry name" value="DNA_primase_DnaG"/>
    <property type="match status" value="1"/>
</dbReference>
<dbReference type="Pfam" id="PF13662">
    <property type="entry name" value="Toprim_4"/>
    <property type="match status" value="1"/>
</dbReference>
<comment type="cofactor">
    <cofactor evidence="12">
        <name>Zn(2+)</name>
        <dbReference type="ChEBI" id="CHEBI:29105"/>
    </cofactor>
    <text evidence="12">Binds 1 zinc ion per monomer.</text>
</comment>
<evidence type="ECO:0000259" key="15">
    <source>
        <dbReference type="SMART" id="SM00493"/>
    </source>
</evidence>
<keyword evidence="7 12" id="KW-0863">Zinc-finger</keyword>
<evidence type="ECO:0000256" key="7">
    <source>
        <dbReference type="ARBA" id="ARBA00022771"/>
    </source>
</evidence>
<evidence type="ECO:0000256" key="4">
    <source>
        <dbReference type="ARBA" id="ARBA00022695"/>
    </source>
</evidence>
<dbReference type="CDD" id="cd03364">
    <property type="entry name" value="TOPRIM_DnaG_primases"/>
    <property type="match status" value="1"/>
</dbReference>
<feature type="domain" description="Zinc finger CHC2-type" evidence="14">
    <location>
        <begin position="40"/>
        <end position="94"/>
    </location>
</feature>
<dbReference type="Gene3D" id="3.90.580.10">
    <property type="entry name" value="Zinc finger, CHC2-type domain"/>
    <property type="match status" value="1"/>
</dbReference>
<dbReference type="InterPro" id="IPR006171">
    <property type="entry name" value="TOPRIM_dom"/>
</dbReference>
<evidence type="ECO:0000256" key="12">
    <source>
        <dbReference type="HAMAP-Rule" id="MF_00974"/>
    </source>
</evidence>
<evidence type="ECO:0000256" key="1">
    <source>
        <dbReference type="ARBA" id="ARBA00022478"/>
    </source>
</evidence>
<feature type="compositionally biased region" description="Polar residues" evidence="13">
    <location>
        <begin position="493"/>
        <end position="504"/>
    </location>
</feature>
<keyword evidence="6 12" id="KW-0479">Metal-binding</keyword>
<dbReference type="Pfam" id="PF01807">
    <property type="entry name" value="Zn_ribbon_DnaG"/>
    <property type="match status" value="1"/>
</dbReference>
<evidence type="ECO:0000256" key="2">
    <source>
        <dbReference type="ARBA" id="ARBA00022515"/>
    </source>
</evidence>
<evidence type="ECO:0000259" key="14">
    <source>
        <dbReference type="SMART" id="SM00400"/>
    </source>
</evidence>
<dbReference type="InterPro" id="IPR034151">
    <property type="entry name" value="TOPRIM_DnaG_bac"/>
</dbReference>
<feature type="compositionally biased region" description="Polar residues" evidence="13">
    <location>
        <begin position="560"/>
        <end position="580"/>
    </location>
</feature>
<comment type="similarity">
    <text evidence="12">Belongs to the DnaG primase family.</text>
</comment>
<dbReference type="Proteomes" id="UP001158067">
    <property type="component" value="Unassembled WGS sequence"/>
</dbReference>
<comment type="function">
    <text evidence="12">RNA polymerase that catalyzes the synthesis of short RNA molecules used as primers for DNA polymerase during DNA replication.</text>
</comment>
<keyword evidence="10 12" id="KW-0238">DNA-binding</keyword>
<comment type="caution">
    <text evidence="16">The sequence shown here is derived from an EMBL/GenBank/DDBJ whole genome shotgun (WGS) entry which is preliminary data.</text>
</comment>
<dbReference type="InterPro" id="IPR006295">
    <property type="entry name" value="DNA_primase_DnaG"/>
</dbReference>
<name>A0ABY1PPX7_9BACT</name>
<evidence type="ECO:0000256" key="6">
    <source>
        <dbReference type="ARBA" id="ARBA00022723"/>
    </source>
</evidence>
<dbReference type="EMBL" id="FXUG01000001">
    <property type="protein sequence ID" value="SMP41904.1"/>
    <property type="molecule type" value="Genomic_DNA"/>
</dbReference>
<dbReference type="InterPro" id="IPR037068">
    <property type="entry name" value="DNA_primase_core_N_sf"/>
</dbReference>
<keyword evidence="4 12" id="KW-0548">Nucleotidyltransferase</keyword>
<dbReference type="SUPFAM" id="SSF57783">
    <property type="entry name" value="Zinc beta-ribbon"/>
    <property type="match status" value="1"/>
</dbReference>
<dbReference type="PANTHER" id="PTHR30313:SF2">
    <property type="entry name" value="DNA PRIMASE"/>
    <property type="match status" value="1"/>
</dbReference>
<evidence type="ECO:0000256" key="8">
    <source>
        <dbReference type="ARBA" id="ARBA00022833"/>
    </source>
</evidence>
<gene>
    <name evidence="12" type="primary">dnaG</name>
    <name evidence="16" type="ORF">SAMN06265222_101674</name>
</gene>
<accession>A0ABY1PPX7</accession>
<dbReference type="InterPro" id="IPR030846">
    <property type="entry name" value="DnaG_bac"/>
</dbReference>
<keyword evidence="17" id="KW-1185">Reference proteome</keyword>
<dbReference type="Gene3D" id="3.90.980.10">
    <property type="entry name" value="DNA primase, catalytic core, N-terminal domain"/>
    <property type="match status" value="1"/>
</dbReference>
<evidence type="ECO:0000256" key="13">
    <source>
        <dbReference type="SAM" id="MobiDB-lite"/>
    </source>
</evidence>
<dbReference type="InterPro" id="IPR050219">
    <property type="entry name" value="DnaG_primase"/>
</dbReference>
<keyword evidence="1 12" id="KW-0240">DNA-directed RNA polymerase</keyword>
<evidence type="ECO:0000256" key="11">
    <source>
        <dbReference type="ARBA" id="ARBA00023163"/>
    </source>
</evidence>
<feature type="region of interest" description="Disordered" evidence="13">
    <location>
        <begin position="553"/>
        <end position="580"/>
    </location>
</feature>
<dbReference type="InterPro" id="IPR013264">
    <property type="entry name" value="DNAG_N"/>
</dbReference>
<keyword evidence="5 12" id="KW-0235">DNA replication</keyword>
<dbReference type="SMART" id="SM00493">
    <property type="entry name" value="TOPRIM"/>
    <property type="match status" value="1"/>
</dbReference>
<proteinExistence type="inferred from homology"/>
<dbReference type="EC" id="2.7.7.101" evidence="12"/>
<keyword evidence="9" id="KW-0460">Magnesium</keyword>
<reference evidence="16 17" key="1">
    <citation type="submission" date="2017-05" db="EMBL/GenBank/DDBJ databases">
        <authorList>
            <person name="Varghese N."/>
            <person name="Submissions S."/>
        </authorList>
    </citation>
    <scope>NUCLEOTIDE SEQUENCE [LARGE SCALE GENOMIC DNA]</scope>
    <source>
        <strain evidence="16 17">DSM 25457</strain>
    </source>
</reference>
<keyword evidence="8 12" id="KW-0862">Zinc</keyword>
<evidence type="ECO:0000313" key="16">
    <source>
        <dbReference type="EMBL" id="SMP41904.1"/>
    </source>
</evidence>
<feature type="zinc finger region" description="CHC2-type" evidence="12">
    <location>
        <begin position="44"/>
        <end position="68"/>
    </location>
</feature>
<feature type="region of interest" description="Disordered" evidence="13">
    <location>
        <begin position="474"/>
        <end position="535"/>
    </location>
</feature>
<evidence type="ECO:0000256" key="3">
    <source>
        <dbReference type="ARBA" id="ARBA00022679"/>
    </source>
</evidence>
<evidence type="ECO:0000313" key="17">
    <source>
        <dbReference type="Proteomes" id="UP001158067"/>
    </source>
</evidence>
<dbReference type="SUPFAM" id="SSF56731">
    <property type="entry name" value="DNA primase core"/>
    <property type="match status" value="1"/>
</dbReference>
<dbReference type="SMART" id="SM00400">
    <property type="entry name" value="ZnF_CHCC"/>
    <property type="match status" value="1"/>
</dbReference>
<dbReference type="InterPro" id="IPR002694">
    <property type="entry name" value="Znf_CHC2"/>
</dbReference>
<comment type="catalytic activity">
    <reaction evidence="12">
        <text>ssDNA + n NTP = ssDNA/pppN(pN)n-1 hybrid + (n-1) diphosphate.</text>
        <dbReference type="EC" id="2.7.7.101"/>
    </reaction>
</comment>
<comment type="subunit">
    <text evidence="12">Monomer. Interacts with DnaB.</text>
</comment>
<protein>
    <recommendedName>
        <fullName evidence="12">DNA primase</fullName>
        <ecNumber evidence="12">2.7.7.101</ecNumber>
    </recommendedName>
</protein>
<dbReference type="InterPro" id="IPR036977">
    <property type="entry name" value="DNA_primase_Znf_CHC2"/>
</dbReference>
<dbReference type="RefSeq" id="WP_283430875.1">
    <property type="nucleotide sequence ID" value="NZ_FXUG01000001.1"/>
</dbReference>
<keyword evidence="3 12" id="KW-0808">Transferase</keyword>
<dbReference type="Pfam" id="PF08275">
    <property type="entry name" value="DNAG_N"/>
    <property type="match status" value="1"/>
</dbReference>
<keyword evidence="2 12" id="KW-0639">Primosome</keyword>
<organism evidence="16 17">
    <name type="scientific">Neorhodopirellula lusitana</name>
    <dbReference type="NCBI Taxonomy" id="445327"/>
    <lineage>
        <taxon>Bacteria</taxon>
        <taxon>Pseudomonadati</taxon>
        <taxon>Planctomycetota</taxon>
        <taxon>Planctomycetia</taxon>
        <taxon>Pirellulales</taxon>
        <taxon>Pirellulaceae</taxon>
        <taxon>Neorhodopirellula</taxon>
    </lineage>
</organism>
<evidence type="ECO:0000256" key="5">
    <source>
        <dbReference type="ARBA" id="ARBA00022705"/>
    </source>
</evidence>
<sequence>MGFRLSFQTDLDVKELVRSASDIVDVIGRDLELRPQGRHFVARCPFHNDKRPSMTVNQERQSWKCWVCDVGGDVFSFVMQREGLDFPAALRLLAERANIELPDKRQGPKTQPGSPNDKATLLAAISDVAQAYYEQLDARKSDDAKMAWDYLNSRGIDDENRKRFRIGFAPDSWDFAVNLLKRKNVSEQVAVACGVAKSRNQAGNQSSNSTGCYDFFRGRLMFPISNAQGKVISLGGRIIPAIAERTVAASGGKATAGAKYFNGPETLLYRKSSELYGLDLARDAIRGAGEVLVMEGYTDVVATRMAGIENSVAVLGTALTEQHVGVLKRFASRVVLVLDGDEAGRRRAEEVLELFVKADADLRILTLPDNADPADFLAAHPASDLLEMAASAPDAIDHKLTRLTDGVDITRDTHRVTSAIETLLGLFVKVPQSDDRASLKVEQLLVRMSRTFELPVESLSRRLDTLRDAYREREAKQERYRQNASKAAAKSAGNSPSRNESPNQYRAKDANVSSGESYQSAVPMEFGGGDPFADAAMEDAGMGGMDDPMMMDSFSGGYDTRSSGFQPSVQSRSQFDSHSSNVPLTGVDRELFETLIASPEVAAMAVEAIDPDWLVSVTAKMLLSAYQELDLAGSDLDAASLLTLIDNEFLKDQVTTLQKRVEALGDRMIDEPEDRYKSILTRFREREFELEKSRQIKKLESASLPEDEELAMLQQLIAAERLRHSPR</sequence>
<evidence type="ECO:0000256" key="9">
    <source>
        <dbReference type="ARBA" id="ARBA00022842"/>
    </source>
</evidence>